<reference evidence="1" key="1">
    <citation type="submission" date="2023-03" db="EMBL/GenBank/DDBJ databases">
        <title>Massive genome expansion in bonnet fungi (Mycena s.s.) driven by repeated elements and novel gene families across ecological guilds.</title>
        <authorList>
            <consortium name="Lawrence Berkeley National Laboratory"/>
            <person name="Harder C.B."/>
            <person name="Miyauchi S."/>
            <person name="Viragh M."/>
            <person name="Kuo A."/>
            <person name="Thoen E."/>
            <person name="Andreopoulos B."/>
            <person name="Lu D."/>
            <person name="Skrede I."/>
            <person name="Drula E."/>
            <person name="Henrissat B."/>
            <person name="Morin E."/>
            <person name="Kohler A."/>
            <person name="Barry K."/>
            <person name="LaButti K."/>
            <person name="Morin E."/>
            <person name="Salamov A."/>
            <person name="Lipzen A."/>
            <person name="Mereny Z."/>
            <person name="Hegedus B."/>
            <person name="Baldrian P."/>
            <person name="Stursova M."/>
            <person name="Weitz H."/>
            <person name="Taylor A."/>
            <person name="Grigoriev I.V."/>
            <person name="Nagy L.G."/>
            <person name="Martin F."/>
            <person name="Kauserud H."/>
        </authorList>
    </citation>
    <scope>NUCLEOTIDE SEQUENCE</scope>
    <source>
        <strain evidence="1">CBHHK173m</strain>
    </source>
</reference>
<dbReference type="AlphaFoldDB" id="A0AAD6XN19"/>
<evidence type="ECO:0000313" key="2">
    <source>
        <dbReference type="Proteomes" id="UP001222325"/>
    </source>
</evidence>
<feature type="non-terminal residue" evidence="1">
    <location>
        <position position="1"/>
    </location>
</feature>
<proteinExistence type="predicted"/>
<protein>
    <submittedName>
        <fullName evidence="1">Uncharacterized protein</fullName>
    </submittedName>
</protein>
<gene>
    <name evidence="1" type="ORF">B0H15DRAFT_744991</name>
</gene>
<comment type="caution">
    <text evidence="1">The sequence shown here is derived from an EMBL/GenBank/DDBJ whole genome shotgun (WGS) entry which is preliminary data.</text>
</comment>
<feature type="non-terminal residue" evidence="1">
    <location>
        <position position="743"/>
    </location>
</feature>
<dbReference type="EMBL" id="JARJCN010000050">
    <property type="protein sequence ID" value="KAJ7081315.1"/>
    <property type="molecule type" value="Genomic_DNA"/>
</dbReference>
<dbReference type="Proteomes" id="UP001222325">
    <property type="component" value="Unassembled WGS sequence"/>
</dbReference>
<organism evidence="1 2">
    <name type="scientific">Mycena belliarum</name>
    <dbReference type="NCBI Taxonomy" id="1033014"/>
    <lineage>
        <taxon>Eukaryota</taxon>
        <taxon>Fungi</taxon>
        <taxon>Dikarya</taxon>
        <taxon>Basidiomycota</taxon>
        <taxon>Agaricomycotina</taxon>
        <taxon>Agaricomycetes</taxon>
        <taxon>Agaricomycetidae</taxon>
        <taxon>Agaricales</taxon>
        <taxon>Marasmiineae</taxon>
        <taxon>Mycenaceae</taxon>
        <taxon>Mycena</taxon>
    </lineage>
</organism>
<sequence>STSATNGLSANAHELIQNFLPAMRSFVSPSWNWETWKPTPSDHATSEEHEICSWLSELKIPLLNGTPNLLLHRLGSLQDDPCMKARLEKVFVRAVATFLVNTSGSGKTRHVLEGLCREWGFYFVSTTETEDFGSTDIMNCIMSRLLANPNFTECLPSPDFHYQLADNCRIADECFSQVFLARIIIFRVFLDSIIESGRLITEEDKHRWLLLQIRPAILTPSSDIFDELAQVISQDGLSAAVCKERINSLLWEQRVLLAKHSTTTRSTKSQKLYCVLDEAQRAASQLTSAFRSSKDPSVSRPVLRELIVFLKYLMTKRIDVTIAGTGIDEALVEETLKSIINKSKNFTWTTQTGSFNKEHSRELQATYICRYIPPTILQTASGQRLIERIHHWLEGRFRFTAAFLVNLLQSDLKNPHQFLDDWVEYHTTFRPTDALDLTSPHRVYDNFSTPPLHEQLQFERFFAKQGAISLLNNAVYDSLLRGKIFLNIEGQDHSLVETGFGHYRDAPDRRTEMLAPLIILAATAYMNKFGPFENLWQYVTRSVDKLKGSEHNGFETYIAFMIAHAFATPTKLEDVFEFPDAQVPKWADQEARLVALSRDSQSSRLSAHEFDWPGAAVSSSRFGMELSELHTVEWLNHRHHHKPPFAFPDNNMGPDLLFVLQLKDKTFIWVSIQAKYHQNPIYGQNLVKAIRTTDPNKYWKDNTNAPYAPDKYPTLIEDTLKGLKALPGPEDMGTDYPLLRVIA</sequence>
<accession>A0AAD6XN19</accession>
<evidence type="ECO:0000313" key="1">
    <source>
        <dbReference type="EMBL" id="KAJ7081315.1"/>
    </source>
</evidence>
<keyword evidence="2" id="KW-1185">Reference proteome</keyword>
<name>A0AAD6XN19_9AGAR</name>